<dbReference type="Proteomes" id="UP000722485">
    <property type="component" value="Unassembled WGS sequence"/>
</dbReference>
<feature type="region of interest" description="Disordered" evidence="1">
    <location>
        <begin position="1"/>
        <end position="24"/>
    </location>
</feature>
<evidence type="ECO:0000256" key="1">
    <source>
        <dbReference type="SAM" id="MobiDB-lite"/>
    </source>
</evidence>
<dbReference type="AlphaFoldDB" id="A0A9P5HEV4"/>
<protein>
    <submittedName>
        <fullName evidence="2">Uncharacterized protein</fullName>
    </submittedName>
</protein>
<organism evidence="2 3">
    <name type="scientific">Cylindrodendrum hubeiense</name>
    <dbReference type="NCBI Taxonomy" id="595255"/>
    <lineage>
        <taxon>Eukaryota</taxon>
        <taxon>Fungi</taxon>
        <taxon>Dikarya</taxon>
        <taxon>Ascomycota</taxon>
        <taxon>Pezizomycotina</taxon>
        <taxon>Sordariomycetes</taxon>
        <taxon>Hypocreomycetidae</taxon>
        <taxon>Hypocreales</taxon>
        <taxon>Nectriaceae</taxon>
        <taxon>Cylindrodendrum</taxon>
    </lineage>
</organism>
<keyword evidence="3" id="KW-1185">Reference proteome</keyword>
<evidence type="ECO:0000313" key="2">
    <source>
        <dbReference type="EMBL" id="KAF7550805.1"/>
    </source>
</evidence>
<proteinExistence type="predicted"/>
<dbReference type="OrthoDB" id="4581301at2759"/>
<comment type="caution">
    <text evidence="2">The sequence shown here is derived from an EMBL/GenBank/DDBJ whole genome shotgun (WGS) entry which is preliminary data.</text>
</comment>
<gene>
    <name evidence="2" type="ORF">G7Z17_g5456</name>
</gene>
<accession>A0A9P5HEV4</accession>
<evidence type="ECO:0000313" key="3">
    <source>
        <dbReference type="Proteomes" id="UP000722485"/>
    </source>
</evidence>
<sequence>MIRTAASRRPQVAIPSLGGGAHQERSKIFVRQPTESDDAYYTVNRWGKSPKKPQGSELFQISDLLLDLDDVDSKHVRPFTQDDAAQLKKTWAVDVTRKRFETRLGEADEQMYRSRSKAFEISSNPVNAWRLTSHDILSVALRGAPATPLIGSGEAQRGNADALTACEALDQRQRLGILHTVCCENGISDHALENDELLLQWLKSRQRLLQLGHQWSHVPPTPLQFCTALKEQNTIAGVRRLVSQCLSSGLKATLFQTPPKIGNEKPGKAYADLETDVRKACVNILDRCQPEYPGCVETLAFLGNLRQRMSLDGAHIRGPLCGLGLRLSASIANSEATLEYLGFGFKHNIWTKRAQLMMEDVVFALETYSHHLTTPSEAPPLDISGRETLLQALTGIGEQDEVSPESFRSLVLLFLEKSTGEEAGRAQRAYIAILGKLGAVATLWKEWRLMGGGFERSTQTGQYLPREDGIKVAEDIVAAAEAALSVVALGSEAVPAHLGLAGCAMLDLRSIEVQNPDAWLGNEEDARPMEGFRDGDTRAALDLPLDGWLDAVQRTAGSKSWSPK</sequence>
<reference evidence="2" key="1">
    <citation type="submission" date="2020-03" db="EMBL/GenBank/DDBJ databases">
        <title>Draft Genome Sequence of Cylindrodendrum hubeiense.</title>
        <authorList>
            <person name="Buettner E."/>
            <person name="Kellner H."/>
        </authorList>
    </citation>
    <scope>NUCLEOTIDE SEQUENCE</scope>
    <source>
        <strain evidence="2">IHI 201604</strain>
    </source>
</reference>
<dbReference type="EMBL" id="JAANBB010000091">
    <property type="protein sequence ID" value="KAF7550805.1"/>
    <property type="molecule type" value="Genomic_DNA"/>
</dbReference>
<name>A0A9P5HEV4_9HYPO</name>